<evidence type="ECO:0000313" key="5">
    <source>
        <dbReference type="Proteomes" id="UP000184052"/>
    </source>
</evidence>
<feature type="non-terminal residue" evidence="4">
    <location>
        <position position="758"/>
    </location>
</feature>
<organism evidence="4 5">
    <name type="scientific">Dethiosulfatibacter aminovorans DSM 17477</name>
    <dbReference type="NCBI Taxonomy" id="1121476"/>
    <lineage>
        <taxon>Bacteria</taxon>
        <taxon>Bacillati</taxon>
        <taxon>Bacillota</taxon>
        <taxon>Tissierellia</taxon>
        <taxon>Dethiosulfatibacter</taxon>
    </lineage>
</organism>
<sequence length="758" mass="82384">MNVNKDDNSGWYVKILILMIILTFIIGTTIAFADGGADKQPADPANVIFMHAESLWDYFDDGPAPFDENQIPDNEKTYLAEEINGALLSYWPSDQAAGTGGFDTYLAISAKDKAAYSVEERGVNTDQVKANQKYVFDEDNAKTRALPLDAVPVVNIDGILYREFAVDINQLTGESHTVWEVFQIWQTNDQYGIGQYVAYPELAPAPDPNYPSTPYYFKHHTLWEDVGLNNNTYEDGTDQKAVLVWDLDGYFGSAPAPTVPKYTTPALYPPYATGGYLSDYGYNPLVVDVDTGDPLYYDHVNRSVVMDYMVNEGSGKADYKLYVPHEWFDLTMEYVVFACDFGYTQYTTMVPAEGEKKPKAGGIEDLTKIDGDGDAIPNNEPDDPALDLISLHYSNHYEPSLEEDGLLSVGGNDGFEEWGVLGYDLSTKSGYKFHDMNANGVRDNYDSDGDGIPDTYEPGMEGWKIYVDYNNNEEWDENEHFATTDSTGYYEITGIWPSSMVPVESPTDEQVWHVREVPQDGYEQTCPAVGYYKEVFYPGSVSTGNDFGNVRLEARILIGNNATNEVGTTHTFTATVQLSGDGGDTWDSAGSNITVDFTNNFGTPVTGSAITNSAGEAQFTISSSSAGVSTVTAHAAFSIGSLDFDVSTNGTGNNSGPATKTWVDAKISIAADDTNEINDTHTFTATVMIDEGNGWINAPNGTTVNFYIDSGPGALSNVTTTSGGQATVDLTSSSAGITVVSASVNINVGGVPLSRSTN</sequence>
<reference evidence="4 5" key="1">
    <citation type="submission" date="2016-11" db="EMBL/GenBank/DDBJ databases">
        <authorList>
            <person name="Jaros S."/>
            <person name="Januszkiewicz K."/>
            <person name="Wedrychowicz H."/>
        </authorList>
    </citation>
    <scope>NUCLEOTIDE SEQUENCE [LARGE SCALE GENOMIC DNA]</scope>
    <source>
        <strain evidence="4 5">DSM 17477</strain>
    </source>
</reference>
<feature type="transmembrane region" description="Helical" evidence="2">
    <location>
        <begin position="12"/>
        <end position="33"/>
    </location>
</feature>
<evidence type="ECO:0000259" key="3">
    <source>
        <dbReference type="PROSITE" id="PS51127"/>
    </source>
</evidence>
<dbReference type="PROSITE" id="PS51127">
    <property type="entry name" value="BIG1"/>
    <property type="match status" value="1"/>
</dbReference>
<dbReference type="STRING" id="1121476.SAMN02745751_02568"/>
<dbReference type="InterPro" id="IPR008964">
    <property type="entry name" value="Invasin/intimin_cell_adhesion"/>
</dbReference>
<feature type="domain" description="Big-1" evidence="3">
    <location>
        <begin position="666"/>
        <end position="758"/>
    </location>
</feature>
<proteinExistence type="inferred from homology"/>
<evidence type="ECO:0000256" key="2">
    <source>
        <dbReference type="SAM" id="Phobius"/>
    </source>
</evidence>
<dbReference type="RefSeq" id="WP_139258013.1">
    <property type="nucleotide sequence ID" value="NZ_FQZL01000020.1"/>
</dbReference>
<evidence type="ECO:0000256" key="1">
    <source>
        <dbReference type="ARBA" id="ARBA00010116"/>
    </source>
</evidence>
<dbReference type="OrthoDB" id="8060685at2"/>
<keyword evidence="5" id="KW-1185">Reference proteome</keyword>
<dbReference type="SUPFAM" id="SSF49373">
    <property type="entry name" value="Invasin/intimin cell-adhesion fragments"/>
    <property type="match status" value="2"/>
</dbReference>
<accession>A0A1M6JAA2</accession>
<dbReference type="AlphaFoldDB" id="A0A1M6JAA2"/>
<dbReference type="Proteomes" id="UP000184052">
    <property type="component" value="Unassembled WGS sequence"/>
</dbReference>
<dbReference type="InterPro" id="IPR013783">
    <property type="entry name" value="Ig-like_fold"/>
</dbReference>
<gene>
    <name evidence="4" type="ORF">SAMN02745751_02568</name>
</gene>
<keyword evidence="2" id="KW-1133">Transmembrane helix</keyword>
<evidence type="ECO:0000313" key="4">
    <source>
        <dbReference type="EMBL" id="SHJ43564.1"/>
    </source>
</evidence>
<keyword evidence="2" id="KW-0812">Transmembrane</keyword>
<dbReference type="InterPro" id="IPR003344">
    <property type="entry name" value="Big_1_dom"/>
</dbReference>
<dbReference type="EMBL" id="FQZL01000020">
    <property type="protein sequence ID" value="SHJ43564.1"/>
    <property type="molecule type" value="Genomic_DNA"/>
</dbReference>
<name>A0A1M6JAA2_9FIRM</name>
<dbReference type="Gene3D" id="2.60.40.10">
    <property type="entry name" value="Immunoglobulins"/>
    <property type="match status" value="3"/>
</dbReference>
<keyword evidence="2" id="KW-0472">Membrane</keyword>
<protein>
    <recommendedName>
        <fullName evidence="3">Big-1 domain-containing protein</fullName>
    </recommendedName>
</protein>
<comment type="similarity">
    <text evidence="1">Belongs to the intimin/invasin family.</text>
</comment>